<sequence>MAHYFVGDIQGCFDELKLLLAKVDFNPAKDELWAVGDLVARGHGSLQTLRYLKSLEGSAKVTLGNHDLHLLALHGKLKRANPKDNLAELLAADDVSNLIDWLRQQPLVQTLPSHNIIMTHAGVPPQWDLTTLQTEALAVSNALKENDYLNSLIAKMYTEAPDLWDSKSKGLPRLRYCINALTRMRYLHPDGSLDFGCKKPIKDKNSGLTPWFEFDSELKDNHTLVFGHWAALMGVTQQDNVLALDTGCCWGEYMTLWHAETNEKIIQQKLK</sequence>
<dbReference type="EMBL" id="JAKIKU010000001">
    <property type="protein sequence ID" value="MCL1043882.1"/>
    <property type="molecule type" value="Genomic_DNA"/>
</dbReference>
<comment type="function">
    <text evidence="1">Hydrolyzes diadenosine 5',5'''-P1,P4-tetraphosphate to yield ADP.</text>
</comment>
<organism evidence="10 11">
    <name type="scientific">Shewanella electrodiphila</name>
    <dbReference type="NCBI Taxonomy" id="934143"/>
    <lineage>
        <taxon>Bacteria</taxon>
        <taxon>Pseudomonadati</taxon>
        <taxon>Pseudomonadota</taxon>
        <taxon>Gammaproteobacteria</taxon>
        <taxon>Alteromonadales</taxon>
        <taxon>Shewanellaceae</taxon>
        <taxon>Shewanella</taxon>
    </lineage>
</organism>
<evidence type="ECO:0000256" key="7">
    <source>
        <dbReference type="ARBA" id="ARBA00033210"/>
    </source>
</evidence>
<accession>A0ABT0KJ67</accession>
<protein>
    <recommendedName>
        <fullName evidence="3">bis(5'-nucleosyl)-tetraphosphatase (symmetrical)</fullName>
        <ecNumber evidence="3">3.6.1.41</ecNumber>
    </recommendedName>
    <alternativeName>
        <fullName evidence="6">Ap4A hydrolase</fullName>
    </alternativeName>
    <alternativeName>
        <fullName evidence="5">Diadenosine 5',5'''-P1,P4-tetraphosphate pyrophosphohydrolase</fullName>
    </alternativeName>
    <alternativeName>
        <fullName evidence="7">Diadenosine tetraphosphatase</fullName>
    </alternativeName>
</protein>
<evidence type="ECO:0000256" key="8">
    <source>
        <dbReference type="ARBA" id="ARBA00049417"/>
    </source>
</evidence>
<dbReference type="NCBIfam" id="NF001204">
    <property type="entry name" value="PRK00166.1"/>
    <property type="match status" value="1"/>
</dbReference>
<keyword evidence="11" id="KW-1185">Reference proteome</keyword>
<evidence type="ECO:0000256" key="5">
    <source>
        <dbReference type="ARBA" id="ARBA00031248"/>
    </source>
</evidence>
<feature type="domain" description="Calcineurin-like phosphoesterase" evidence="9">
    <location>
        <begin position="5"/>
        <end position="131"/>
    </location>
</feature>
<dbReference type="InterPro" id="IPR004617">
    <property type="entry name" value="ApaH"/>
</dbReference>
<comment type="similarity">
    <text evidence="2">Belongs to the Ap4A hydrolase family.</text>
</comment>
<evidence type="ECO:0000313" key="10">
    <source>
        <dbReference type="EMBL" id="MCL1043882.1"/>
    </source>
</evidence>
<dbReference type="RefSeq" id="WP_248954452.1">
    <property type="nucleotide sequence ID" value="NZ_JAKIKU010000001.1"/>
</dbReference>
<dbReference type="SUPFAM" id="SSF56300">
    <property type="entry name" value="Metallo-dependent phosphatases"/>
    <property type="match status" value="1"/>
</dbReference>
<evidence type="ECO:0000256" key="2">
    <source>
        <dbReference type="ARBA" id="ARBA00005419"/>
    </source>
</evidence>
<reference evidence="10 11" key="1">
    <citation type="submission" date="2022-01" db="EMBL/GenBank/DDBJ databases">
        <title>Whole genome-based taxonomy of the Shewanellaceae.</title>
        <authorList>
            <person name="Martin-Rodriguez A.J."/>
        </authorList>
    </citation>
    <scope>NUCLEOTIDE SEQUENCE [LARGE SCALE GENOMIC DNA]</scope>
    <source>
        <strain evidence="10 11">DSM 24955</strain>
    </source>
</reference>
<dbReference type="PANTHER" id="PTHR40942">
    <property type="match status" value="1"/>
</dbReference>
<gene>
    <name evidence="10" type="ORF">L2737_00860</name>
</gene>
<dbReference type="CDD" id="cd07422">
    <property type="entry name" value="MPP_ApaH"/>
    <property type="match status" value="1"/>
</dbReference>
<proteinExistence type="inferred from homology"/>
<evidence type="ECO:0000256" key="6">
    <source>
        <dbReference type="ARBA" id="ARBA00032248"/>
    </source>
</evidence>
<dbReference type="GO" id="GO:0008803">
    <property type="term" value="F:bis(5'-nucleosyl)-tetraphosphatase (symmetrical) activity"/>
    <property type="evidence" value="ECO:0007669"/>
    <property type="project" value="UniProtKB-EC"/>
</dbReference>
<dbReference type="Pfam" id="PF00149">
    <property type="entry name" value="Metallophos"/>
    <property type="match status" value="1"/>
</dbReference>
<dbReference type="PANTHER" id="PTHR40942:SF4">
    <property type="entry name" value="CYTOCHROME C5"/>
    <property type="match status" value="1"/>
</dbReference>
<comment type="catalytic activity">
    <reaction evidence="8">
        <text>P(1),P(4)-bis(5'-adenosyl) tetraphosphate + H2O = 2 ADP + 2 H(+)</text>
        <dbReference type="Rhea" id="RHEA:24252"/>
        <dbReference type="ChEBI" id="CHEBI:15377"/>
        <dbReference type="ChEBI" id="CHEBI:15378"/>
        <dbReference type="ChEBI" id="CHEBI:58141"/>
        <dbReference type="ChEBI" id="CHEBI:456216"/>
        <dbReference type="EC" id="3.6.1.41"/>
    </reaction>
</comment>
<dbReference type="Proteomes" id="UP001202134">
    <property type="component" value="Unassembled WGS sequence"/>
</dbReference>
<dbReference type="Gene3D" id="3.60.21.10">
    <property type="match status" value="1"/>
</dbReference>
<dbReference type="PIRSF" id="PIRSF000903">
    <property type="entry name" value="B5n-ttraPtase_sm"/>
    <property type="match status" value="1"/>
</dbReference>
<evidence type="ECO:0000256" key="1">
    <source>
        <dbReference type="ARBA" id="ARBA00003413"/>
    </source>
</evidence>
<dbReference type="NCBIfam" id="TIGR00668">
    <property type="entry name" value="apaH"/>
    <property type="match status" value="1"/>
</dbReference>
<comment type="caution">
    <text evidence="10">The sequence shown here is derived from an EMBL/GenBank/DDBJ whole genome shotgun (WGS) entry which is preliminary data.</text>
</comment>
<evidence type="ECO:0000259" key="9">
    <source>
        <dbReference type="Pfam" id="PF00149"/>
    </source>
</evidence>
<evidence type="ECO:0000256" key="3">
    <source>
        <dbReference type="ARBA" id="ARBA00012506"/>
    </source>
</evidence>
<name>A0ABT0KJ67_9GAMM</name>
<evidence type="ECO:0000256" key="4">
    <source>
        <dbReference type="ARBA" id="ARBA00022801"/>
    </source>
</evidence>
<dbReference type="EC" id="3.6.1.41" evidence="3"/>
<evidence type="ECO:0000313" key="11">
    <source>
        <dbReference type="Proteomes" id="UP001202134"/>
    </source>
</evidence>
<keyword evidence="4 10" id="KW-0378">Hydrolase</keyword>
<dbReference type="InterPro" id="IPR029052">
    <property type="entry name" value="Metallo-depent_PP-like"/>
</dbReference>
<dbReference type="InterPro" id="IPR004843">
    <property type="entry name" value="Calcineurin-like_PHP"/>
</dbReference>